<proteinExistence type="predicted"/>
<organism evidence="2 3">
    <name type="scientific">Flavobacterium collinsii</name>
    <dbReference type="NCBI Taxonomy" id="1114861"/>
    <lineage>
        <taxon>Bacteria</taxon>
        <taxon>Pseudomonadati</taxon>
        <taxon>Bacteroidota</taxon>
        <taxon>Flavobacteriia</taxon>
        <taxon>Flavobacteriales</taxon>
        <taxon>Flavobacteriaceae</taxon>
        <taxon>Flavobacterium</taxon>
    </lineage>
</organism>
<evidence type="ECO:0000313" key="3">
    <source>
        <dbReference type="Proteomes" id="UP000474567"/>
    </source>
</evidence>
<evidence type="ECO:0000256" key="1">
    <source>
        <dbReference type="SAM" id="Phobius"/>
    </source>
</evidence>
<dbReference type="Pfam" id="PF04020">
    <property type="entry name" value="Phage_holin_4_2"/>
    <property type="match status" value="1"/>
</dbReference>
<feature type="transmembrane region" description="Helical" evidence="1">
    <location>
        <begin position="88"/>
        <end position="110"/>
    </location>
</feature>
<feature type="transmembrane region" description="Helical" evidence="1">
    <location>
        <begin position="28"/>
        <end position="46"/>
    </location>
</feature>
<keyword evidence="3" id="KW-1185">Reference proteome</keyword>
<feature type="transmembrane region" description="Helical" evidence="1">
    <location>
        <begin position="53"/>
        <end position="76"/>
    </location>
</feature>
<sequence length="114" mass="12373">MKLLLRLLVTAGLVLLIAKFLPGVIVTSFGTAIIVAIVLGLLNLFIKPILIILTLPVTLITLGLFLLVINAIIIMFCTNIVKGFAVDSFWTALFFSVILSILQSITYKIVGDDN</sequence>
<accession>A0ABM8KGM7</accession>
<dbReference type="EMBL" id="CADCST010000072">
    <property type="protein sequence ID" value="CAA9197195.1"/>
    <property type="molecule type" value="Genomic_DNA"/>
</dbReference>
<reference evidence="2 3" key="1">
    <citation type="submission" date="2020-02" db="EMBL/GenBank/DDBJ databases">
        <authorList>
            <person name="Criscuolo A."/>
        </authorList>
    </citation>
    <scope>NUCLEOTIDE SEQUENCE [LARGE SCALE GENOMIC DNA]</scope>
    <source>
        <strain evidence="2">CECT7796</strain>
    </source>
</reference>
<keyword evidence="1" id="KW-0812">Transmembrane</keyword>
<evidence type="ECO:0000313" key="2">
    <source>
        <dbReference type="EMBL" id="CAA9197195.1"/>
    </source>
</evidence>
<protein>
    <recommendedName>
        <fullName evidence="4">Phage holin family protein</fullName>
    </recommendedName>
</protein>
<name>A0ABM8KGM7_9FLAO</name>
<evidence type="ECO:0008006" key="4">
    <source>
        <dbReference type="Google" id="ProtNLM"/>
    </source>
</evidence>
<dbReference type="InterPro" id="IPR007165">
    <property type="entry name" value="Phage_holin_4_2"/>
</dbReference>
<dbReference type="PANTHER" id="PTHR37309">
    <property type="entry name" value="SLR0284 PROTEIN"/>
    <property type="match status" value="1"/>
</dbReference>
<keyword evidence="1" id="KW-0472">Membrane</keyword>
<dbReference type="RefSeq" id="WP_173965458.1">
    <property type="nucleotide sequence ID" value="NZ_CADCST010000072.1"/>
</dbReference>
<dbReference type="PANTHER" id="PTHR37309:SF1">
    <property type="entry name" value="SLR0284 PROTEIN"/>
    <property type="match status" value="1"/>
</dbReference>
<keyword evidence="1" id="KW-1133">Transmembrane helix</keyword>
<dbReference type="Proteomes" id="UP000474567">
    <property type="component" value="Unassembled WGS sequence"/>
</dbReference>
<gene>
    <name evidence="2" type="ORF">FLACOL7796_01544</name>
</gene>
<comment type="caution">
    <text evidence="2">The sequence shown here is derived from an EMBL/GenBank/DDBJ whole genome shotgun (WGS) entry which is preliminary data.</text>
</comment>